<comment type="caution">
    <text evidence="1">The sequence shown here is derived from an EMBL/GenBank/DDBJ whole genome shotgun (WGS) entry which is preliminary data.</text>
</comment>
<gene>
    <name evidence="1" type="ORF">GOQ27_01090</name>
</gene>
<reference evidence="1" key="1">
    <citation type="submission" date="2019-12" db="EMBL/GenBank/DDBJ databases">
        <title>Clostridiaceae gen. nov. sp. nov., isolated from sediment in Xinjiang, China.</title>
        <authorList>
            <person name="Zhang R."/>
        </authorList>
    </citation>
    <scope>NUCLEOTIDE SEQUENCE</scope>
    <source>
        <strain evidence="1">D2Q-11</strain>
    </source>
</reference>
<proteinExistence type="predicted"/>
<accession>A0A942Z7J9</accession>
<dbReference type="RefSeq" id="WP_203364965.1">
    <property type="nucleotide sequence ID" value="NZ_WSFT01000009.1"/>
</dbReference>
<name>A0A942Z7J9_9FIRM</name>
<protein>
    <submittedName>
        <fullName evidence="1">Uncharacterized protein</fullName>
    </submittedName>
</protein>
<sequence length="125" mass="14746">MIKSEDMNKKNYMYLYCVNCEEEGIYFIDDMEQDCFIKCNNCSKEIADVWCEDCGMGGPFVENLENKPHSWKCPDCNRGYSLSDDFYSNPFTLYRGNQVPKEIIESIDKRFKKKKKGLFGLLKRK</sequence>
<dbReference type="EMBL" id="WSFT01000009">
    <property type="protein sequence ID" value="MBS4537035.1"/>
    <property type="molecule type" value="Genomic_DNA"/>
</dbReference>
<organism evidence="1 2">
    <name type="scientific">Anaeromonas frigoriresistens</name>
    <dbReference type="NCBI Taxonomy" id="2683708"/>
    <lineage>
        <taxon>Bacteria</taxon>
        <taxon>Bacillati</taxon>
        <taxon>Bacillota</taxon>
        <taxon>Tissierellia</taxon>
        <taxon>Tissierellales</taxon>
        <taxon>Thermohalobacteraceae</taxon>
        <taxon>Anaeromonas</taxon>
    </lineage>
</organism>
<dbReference type="Proteomes" id="UP000724672">
    <property type="component" value="Unassembled WGS sequence"/>
</dbReference>
<evidence type="ECO:0000313" key="1">
    <source>
        <dbReference type="EMBL" id="MBS4537035.1"/>
    </source>
</evidence>
<evidence type="ECO:0000313" key="2">
    <source>
        <dbReference type="Proteomes" id="UP000724672"/>
    </source>
</evidence>
<dbReference type="AlphaFoldDB" id="A0A942Z7J9"/>
<keyword evidence="2" id="KW-1185">Reference proteome</keyword>